<feature type="compositionally biased region" description="Polar residues" evidence="1">
    <location>
        <begin position="7"/>
        <end position="21"/>
    </location>
</feature>
<dbReference type="EMBL" id="KN831954">
    <property type="protein sequence ID" value="KIO09405.1"/>
    <property type="molecule type" value="Genomic_DNA"/>
</dbReference>
<feature type="region of interest" description="Disordered" evidence="1">
    <location>
        <begin position="1"/>
        <end position="42"/>
    </location>
</feature>
<dbReference type="Proteomes" id="UP000054217">
    <property type="component" value="Unassembled WGS sequence"/>
</dbReference>
<keyword evidence="3" id="KW-1185">Reference proteome</keyword>
<sequence>MDVCDQSVGSGSPSRQDNQAGPLTIPNKKKGGGTPDKSPIGKLSMYTSVVTIRMSAM</sequence>
<organism evidence="2 3">
    <name type="scientific">Pisolithus tinctorius Marx 270</name>
    <dbReference type="NCBI Taxonomy" id="870435"/>
    <lineage>
        <taxon>Eukaryota</taxon>
        <taxon>Fungi</taxon>
        <taxon>Dikarya</taxon>
        <taxon>Basidiomycota</taxon>
        <taxon>Agaricomycotina</taxon>
        <taxon>Agaricomycetes</taxon>
        <taxon>Agaricomycetidae</taxon>
        <taxon>Boletales</taxon>
        <taxon>Sclerodermatineae</taxon>
        <taxon>Pisolithaceae</taxon>
        <taxon>Pisolithus</taxon>
    </lineage>
</organism>
<gene>
    <name evidence="2" type="ORF">M404DRAFT_262970</name>
</gene>
<evidence type="ECO:0000256" key="1">
    <source>
        <dbReference type="SAM" id="MobiDB-lite"/>
    </source>
</evidence>
<reference evidence="3" key="2">
    <citation type="submission" date="2015-01" db="EMBL/GenBank/DDBJ databases">
        <title>Evolutionary Origins and Diversification of the Mycorrhizal Mutualists.</title>
        <authorList>
            <consortium name="DOE Joint Genome Institute"/>
            <consortium name="Mycorrhizal Genomics Consortium"/>
            <person name="Kohler A."/>
            <person name="Kuo A."/>
            <person name="Nagy L.G."/>
            <person name="Floudas D."/>
            <person name="Copeland A."/>
            <person name="Barry K.W."/>
            <person name="Cichocki N."/>
            <person name="Veneault-Fourrey C."/>
            <person name="LaButti K."/>
            <person name="Lindquist E.A."/>
            <person name="Lipzen A."/>
            <person name="Lundell T."/>
            <person name="Morin E."/>
            <person name="Murat C."/>
            <person name="Riley R."/>
            <person name="Ohm R."/>
            <person name="Sun H."/>
            <person name="Tunlid A."/>
            <person name="Henrissat B."/>
            <person name="Grigoriev I.V."/>
            <person name="Hibbett D.S."/>
            <person name="Martin F."/>
        </authorList>
    </citation>
    <scope>NUCLEOTIDE SEQUENCE [LARGE SCALE GENOMIC DNA]</scope>
    <source>
        <strain evidence="3">Marx 270</strain>
    </source>
</reference>
<evidence type="ECO:0000313" key="2">
    <source>
        <dbReference type="EMBL" id="KIO09405.1"/>
    </source>
</evidence>
<name>A0A0C3P7L9_PISTI</name>
<dbReference type="InParanoid" id="A0A0C3P7L9"/>
<proteinExistence type="predicted"/>
<dbReference type="HOGENOM" id="CLU_2997387_0_0_1"/>
<accession>A0A0C3P7L9</accession>
<protein>
    <submittedName>
        <fullName evidence="2">Uncharacterized protein</fullName>
    </submittedName>
</protein>
<dbReference type="AlphaFoldDB" id="A0A0C3P7L9"/>
<evidence type="ECO:0000313" key="3">
    <source>
        <dbReference type="Proteomes" id="UP000054217"/>
    </source>
</evidence>
<reference evidence="2 3" key="1">
    <citation type="submission" date="2014-04" db="EMBL/GenBank/DDBJ databases">
        <authorList>
            <consortium name="DOE Joint Genome Institute"/>
            <person name="Kuo A."/>
            <person name="Kohler A."/>
            <person name="Costa M.D."/>
            <person name="Nagy L.G."/>
            <person name="Floudas D."/>
            <person name="Copeland A."/>
            <person name="Barry K.W."/>
            <person name="Cichocki N."/>
            <person name="Veneault-Fourrey C."/>
            <person name="LaButti K."/>
            <person name="Lindquist E.A."/>
            <person name="Lipzen A."/>
            <person name="Lundell T."/>
            <person name="Morin E."/>
            <person name="Murat C."/>
            <person name="Sun H."/>
            <person name="Tunlid A."/>
            <person name="Henrissat B."/>
            <person name="Grigoriev I.V."/>
            <person name="Hibbett D.S."/>
            <person name="Martin F."/>
            <person name="Nordberg H.P."/>
            <person name="Cantor M.N."/>
            <person name="Hua S.X."/>
        </authorList>
    </citation>
    <scope>NUCLEOTIDE SEQUENCE [LARGE SCALE GENOMIC DNA]</scope>
    <source>
        <strain evidence="2 3">Marx 270</strain>
    </source>
</reference>